<evidence type="ECO:0000313" key="3">
    <source>
        <dbReference type="EMBL" id="KAH7140782.1"/>
    </source>
</evidence>
<name>A0A9P9ENN3_9HYPO</name>
<comment type="caution">
    <text evidence="3">The sequence shown here is derived from an EMBL/GenBank/DDBJ whole genome shotgun (WGS) entry which is preliminary data.</text>
</comment>
<sequence length="290" mass="32454">MFAKLASLHLLFTVVCATIPTLSGYHTVFTDDFNGASGSVADRSKWDQVTIKNADSLKQTQIYTDYASNAHLSGDGQLYIIPKRGRGSGGEVYYTSARLETYGSWKCDNGKAMVFQAELRVPDMTGSPAKYEGLWPAFWTKGVSSRQGTKWPDCGEWDIFEQNNHMGSTSQGTLHYRKADGTYTFALNKATGYKAGAYNTWAFKVDRRNADWKKQKLTFHLNGNQYYTVTGAMVGTYKQWEILAYQPFYIILNMALGGKPEGYAGKTTEQTVMGFESSLRVKYVAVYKSN</sequence>
<dbReference type="Proteomes" id="UP000738349">
    <property type="component" value="Unassembled WGS sequence"/>
</dbReference>
<dbReference type="InterPro" id="IPR000757">
    <property type="entry name" value="Beta-glucanase-like"/>
</dbReference>
<organism evidence="3 4">
    <name type="scientific">Dactylonectria macrodidyma</name>
    <dbReference type="NCBI Taxonomy" id="307937"/>
    <lineage>
        <taxon>Eukaryota</taxon>
        <taxon>Fungi</taxon>
        <taxon>Dikarya</taxon>
        <taxon>Ascomycota</taxon>
        <taxon>Pezizomycotina</taxon>
        <taxon>Sordariomycetes</taxon>
        <taxon>Hypocreomycetidae</taxon>
        <taxon>Hypocreales</taxon>
        <taxon>Nectriaceae</taxon>
        <taxon>Dactylonectria</taxon>
    </lineage>
</organism>
<proteinExistence type="predicted"/>
<evidence type="ECO:0000259" key="2">
    <source>
        <dbReference type="PROSITE" id="PS51762"/>
    </source>
</evidence>
<feature type="domain" description="GH16" evidence="2">
    <location>
        <begin position="12"/>
        <end position="290"/>
    </location>
</feature>
<dbReference type="InterPro" id="IPR013320">
    <property type="entry name" value="ConA-like_dom_sf"/>
</dbReference>
<dbReference type="EMBL" id="JAGMUV010000011">
    <property type="protein sequence ID" value="KAH7140782.1"/>
    <property type="molecule type" value="Genomic_DNA"/>
</dbReference>
<keyword evidence="3" id="KW-0378">Hydrolase</keyword>
<dbReference type="GO" id="GO:0004553">
    <property type="term" value="F:hydrolase activity, hydrolyzing O-glycosyl compounds"/>
    <property type="evidence" value="ECO:0007669"/>
    <property type="project" value="InterPro"/>
</dbReference>
<dbReference type="Pfam" id="PF26113">
    <property type="entry name" value="GH16_XgeA"/>
    <property type="match status" value="1"/>
</dbReference>
<keyword evidence="4" id="KW-1185">Reference proteome</keyword>
<gene>
    <name evidence="3" type="ORF">EDB81DRAFT_798854</name>
</gene>
<evidence type="ECO:0000256" key="1">
    <source>
        <dbReference type="SAM" id="SignalP"/>
    </source>
</evidence>
<keyword evidence="1" id="KW-0732">Signal</keyword>
<evidence type="ECO:0000313" key="4">
    <source>
        <dbReference type="Proteomes" id="UP000738349"/>
    </source>
</evidence>
<dbReference type="AlphaFoldDB" id="A0A9P9ENN3"/>
<feature type="signal peptide" evidence="1">
    <location>
        <begin position="1"/>
        <end position="17"/>
    </location>
</feature>
<dbReference type="SUPFAM" id="SSF49899">
    <property type="entry name" value="Concanavalin A-like lectins/glucanases"/>
    <property type="match status" value="1"/>
</dbReference>
<dbReference type="InterPro" id="IPR050546">
    <property type="entry name" value="Glycosyl_Hydrlase_16"/>
</dbReference>
<dbReference type="Gene3D" id="2.60.120.200">
    <property type="match status" value="1"/>
</dbReference>
<protein>
    <submittedName>
        <fullName evidence="3">Glycoside hydrolase family 16 protein</fullName>
    </submittedName>
</protein>
<dbReference type="PANTHER" id="PTHR10963:SF60">
    <property type="entry name" value="GRAM-NEGATIVE BACTERIA-BINDING PROTEIN 1-RELATED"/>
    <property type="match status" value="1"/>
</dbReference>
<dbReference type="OrthoDB" id="192832at2759"/>
<reference evidence="3" key="1">
    <citation type="journal article" date="2021" name="Nat. Commun.">
        <title>Genetic determinants of endophytism in the Arabidopsis root mycobiome.</title>
        <authorList>
            <person name="Mesny F."/>
            <person name="Miyauchi S."/>
            <person name="Thiergart T."/>
            <person name="Pickel B."/>
            <person name="Atanasova L."/>
            <person name="Karlsson M."/>
            <person name="Huettel B."/>
            <person name="Barry K.W."/>
            <person name="Haridas S."/>
            <person name="Chen C."/>
            <person name="Bauer D."/>
            <person name="Andreopoulos W."/>
            <person name="Pangilinan J."/>
            <person name="LaButti K."/>
            <person name="Riley R."/>
            <person name="Lipzen A."/>
            <person name="Clum A."/>
            <person name="Drula E."/>
            <person name="Henrissat B."/>
            <person name="Kohler A."/>
            <person name="Grigoriev I.V."/>
            <person name="Martin F.M."/>
            <person name="Hacquard S."/>
        </authorList>
    </citation>
    <scope>NUCLEOTIDE SEQUENCE</scope>
    <source>
        <strain evidence="3">MPI-CAGE-AT-0147</strain>
    </source>
</reference>
<accession>A0A9P9ENN3</accession>
<dbReference type="GO" id="GO:0005975">
    <property type="term" value="P:carbohydrate metabolic process"/>
    <property type="evidence" value="ECO:0007669"/>
    <property type="project" value="InterPro"/>
</dbReference>
<feature type="chain" id="PRO_5040353768" evidence="1">
    <location>
        <begin position="18"/>
        <end position="290"/>
    </location>
</feature>
<dbReference type="PANTHER" id="PTHR10963">
    <property type="entry name" value="GLYCOSYL HYDROLASE-RELATED"/>
    <property type="match status" value="1"/>
</dbReference>
<dbReference type="PROSITE" id="PS51762">
    <property type="entry name" value="GH16_2"/>
    <property type="match status" value="1"/>
</dbReference>